<proteinExistence type="predicted"/>
<dbReference type="AlphaFoldDB" id="A0A921RL36"/>
<reference evidence="2" key="2">
    <citation type="submission" date="2020-10" db="EMBL/GenBank/DDBJ databases">
        <authorList>
            <person name="Cooper E.A."/>
            <person name="Brenton Z.W."/>
            <person name="Flinn B.S."/>
            <person name="Jenkins J."/>
            <person name="Shu S."/>
            <person name="Flowers D."/>
            <person name="Luo F."/>
            <person name="Wang Y."/>
            <person name="Xia P."/>
            <person name="Barry K."/>
            <person name="Daum C."/>
            <person name="Lipzen A."/>
            <person name="Yoshinaga Y."/>
            <person name="Schmutz J."/>
            <person name="Saski C."/>
            <person name="Vermerris W."/>
            <person name="Kresovich S."/>
        </authorList>
    </citation>
    <scope>NUCLEOTIDE SEQUENCE</scope>
</reference>
<dbReference type="InterPro" id="IPR027417">
    <property type="entry name" value="P-loop_NTPase"/>
</dbReference>
<dbReference type="Gene3D" id="3.40.50.300">
    <property type="entry name" value="P-loop containing nucleotide triphosphate hydrolases"/>
    <property type="match status" value="1"/>
</dbReference>
<gene>
    <name evidence="2" type="ORF">BDA96_02G091800</name>
</gene>
<sequence length="501" mass="57569">MAMFLSSILSEFTSRSISFLIDKCLTSISPPTVEETLSNLQRLLCRVHIIVDEADERHISNHAMMRQLSQLRKEMYRGYHTLDTFRCRGVHEEENRVSPSFTPSNFNPAKRIRFSSSDSSSSEQGHLLEVLGCLEAAIRDTSELVLFLSGYPRRCRQPYSMYLLLDKCMFGRQMEMEQILGFLLQEEAPIDGNLGVLPIVGRRRVGKSTLIEHACNNERVRTHFCRIMCFRRCGTKDERTVATLSDCDVIKHGSGAIGDERILVIIELVGDMDEDVWRKFYSDCKHHVAGGSKIIVASRSEKISRFGTTQPLELKLLTPEEHWYFFKVRTFGSTDLADHPKLASIAMDMARETNRDFFCASVVSALLKANFDAHFWSMALASVKKIKRINPLLYREEKGADFLQGFKPINVRIVNKTSVENLVILHDYETGFVRETAQNEGSQMTIRDLLFGSNNVRPRGRFEVVACRSHIPPNYSYMWECEVRRPQRMISRRKRTQQIQS</sequence>
<evidence type="ECO:0000313" key="3">
    <source>
        <dbReference type="Proteomes" id="UP000807115"/>
    </source>
</evidence>
<dbReference type="PANTHER" id="PTHR33377">
    <property type="entry name" value="OS10G0134700 PROTEIN-RELATED"/>
    <property type="match status" value="1"/>
</dbReference>
<reference evidence="2" key="1">
    <citation type="journal article" date="2019" name="BMC Genomics">
        <title>A new reference genome for Sorghum bicolor reveals high levels of sequence similarity between sweet and grain genotypes: implications for the genetics of sugar metabolism.</title>
        <authorList>
            <person name="Cooper E.A."/>
            <person name="Brenton Z.W."/>
            <person name="Flinn B.S."/>
            <person name="Jenkins J."/>
            <person name="Shu S."/>
            <person name="Flowers D."/>
            <person name="Luo F."/>
            <person name="Wang Y."/>
            <person name="Xia P."/>
            <person name="Barry K."/>
            <person name="Daum C."/>
            <person name="Lipzen A."/>
            <person name="Yoshinaga Y."/>
            <person name="Schmutz J."/>
            <person name="Saski C."/>
            <person name="Vermerris W."/>
            <person name="Kresovich S."/>
        </authorList>
    </citation>
    <scope>NUCLEOTIDE SEQUENCE</scope>
</reference>
<comment type="caution">
    <text evidence="2">The sequence shown here is derived from an EMBL/GenBank/DDBJ whole genome shotgun (WGS) entry which is preliminary data.</text>
</comment>
<dbReference type="Proteomes" id="UP000807115">
    <property type="component" value="Chromosome 2"/>
</dbReference>
<dbReference type="Pfam" id="PF00931">
    <property type="entry name" value="NB-ARC"/>
    <property type="match status" value="1"/>
</dbReference>
<protein>
    <recommendedName>
        <fullName evidence="1">NB-ARC domain-containing protein</fullName>
    </recommendedName>
</protein>
<dbReference type="PANTHER" id="PTHR33377:SF30">
    <property type="entry name" value="OS07G0117000 PROTEIN"/>
    <property type="match status" value="1"/>
</dbReference>
<dbReference type="EMBL" id="CM027681">
    <property type="protein sequence ID" value="KAG0542303.1"/>
    <property type="molecule type" value="Genomic_DNA"/>
</dbReference>
<dbReference type="InterPro" id="IPR002182">
    <property type="entry name" value="NB-ARC"/>
</dbReference>
<name>A0A921RL36_SORBI</name>
<organism evidence="2 3">
    <name type="scientific">Sorghum bicolor</name>
    <name type="common">Sorghum</name>
    <name type="synonym">Sorghum vulgare</name>
    <dbReference type="NCBI Taxonomy" id="4558"/>
    <lineage>
        <taxon>Eukaryota</taxon>
        <taxon>Viridiplantae</taxon>
        <taxon>Streptophyta</taxon>
        <taxon>Embryophyta</taxon>
        <taxon>Tracheophyta</taxon>
        <taxon>Spermatophyta</taxon>
        <taxon>Magnoliopsida</taxon>
        <taxon>Liliopsida</taxon>
        <taxon>Poales</taxon>
        <taxon>Poaceae</taxon>
        <taxon>PACMAD clade</taxon>
        <taxon>Panicoideae</taxon>
        <taxon>Andropogonodae</taxon>
        <taxon>Andropogoneae</taxon>
        <taxon>Sorghinae</taxon>
        <taxon>Sorghum</taxon>
    </lineage>
</organism>
<dbReference type="SUPFAM" id="SSF52540">
    <property type="entry name" value="P-loop containing nucleoside triphosphate hydrolases"/>
    <property type="match status" value="1"/>
</dbReference>
<evidence type="ECO:0000259" key="1">
    <source>
        <dbReference type="Pfam" id="PF00931"/>
    </source>
</evidence>
<evidence type="ECO:0000313" key="2">
    <source>
        <dbReference type="EMBL" id="KAG0542303.1"/>
    </source>
</evidence>
<accession>A0A921RL36</accession>
<feature type="domain" description="NB-ARC" evidence="1">
    <location>
        <begin position="173"/>
        <end position="331"/>
    </location>
</feature>